<dbReference type="OrthoDB" id="2977329at2759"/>
<protein>
    <recommendedName>
        <fullName evidence="3">F-box domain-containing protein</fullName>
    </recommendedName>
</protein>
<dbReference type="InParanoid" id="A0A2H3DEA9"/>
<sequence length="391" mass="43646">MPILDLPSEILDAIIDELQDDKKSLLQASLACRAFYPRTRVYLFHAVTLYRKRCCDRLRALFTLSPNLAPHFKSLQIDCMRPTPEHCGALTVIESLINISHLSLGMGDWRALPDFVVSSLQSHSYHSLVICADFKFRTIGEICSLVKNSPNLRIVDISTPPHCGITEECNLDHSLHSAPAPVAVRITEFLTDSAGIIQKSVLSSRPCPFSGNNIHTLAITLPDVDATVHRLPQGLNQYLARSHSSLKRLRVTHPLSRFRTASSETLHISGIEQIAVAFDFIDRASHVLEWWISNLAAVNEHCAIRSFTFTLASSQRPGERHPALAWKDLWTRLTGCLTSSKMALLERVAITFRPRPAEWDALKTSMEGNFVGLKQLSCEVALDAVGRAFDY</sequence>
<accession>A0A2H3DEA9</accession>
<proteinExistence type="predicted"/>
<dbReference type="OMA" id="TSIGEIC"/>
<dbReference type="Proteomes" id="UP000217790">
    <property type="component" value="Unassembled WGS sequence"/>
</dbReference>
<evidence type="ECO:0000313" key="1">
    <source>
        <dbReference type="EMBL" id="PBK93551.1"/>
    </source>
</evidence>
<organism evidence="1 2">
    <name type="scientific">Armillaria gallica</name>
    <name type="common">Bulbous honey fungus</name>
    <name type="synonym">Armillaria bulbosa</name>
    <dbReference type="NCBI Taxonomy" id="47427"/>
    <lineage>
        <taxon>Eukaryota</taxon>
        <taxon>Fungi</taxon>
        <taxon>Dikarya</taxon>
        <taxon>Basidiomycota</taxon>
        <taxon>Agaricomycotina</taxon>
        <taxon>Agaricomycetes</taxon>
        <taxon>Agaricomycetidae</taxon>
        <taxon>Agaricales</taxon>
        <taxon>Marasmiineae</taxon>
        <taxon>Physalacriaceae</taxon>
        <taxon>Armillaria</taxon>
    </lineage>
</organism>
<name>A0A2H3DEA9_ARMGA</name>
<gene>
    <name evidence="1" type="ORF">ARMGADRAFT_1079859</name>
</gene>
<dbReference type="EMBL" id="KZ293656">
    <property type="protein sequence ID" value="PBK93551.1"/>
    <property type="molecule type" value="Genomic_DNA"/>
</dbReference>
<keyword evidence="2" id="KW-1185">Reference proteome</keyword>
<evidence type="ECO:0000313" key="2">
    <source>
        <dbReference type="Proteomes" id="UP000217790"/>
    </source>
</evidence>
<evidence type="ECO:0008006" key="3">
    <source>
        <dbReference type="Google" id="ProtNLM"/>
    </source>
</evidence>
<reference evidence="2" key="1">
    <citation type="journal article" date="2017" name="Nat. Ecol. Evol.">
        <title>Genome expansion and lineage-specific genetic innovations in the forest pathogenic fungi Armillaria.</title>
        <authorList>
            <person name="Sipos G."/>
            <person name="Prasanna A.N."/>
            <person name="Walter M.C."/>
            <person name="O'Connor E."/>
            <person name="Balint B."/>
            <person name="Krizsan K."/>
            <person name="Kiss B."/>
            <person name="Hess J."/>
            <person name="Varga T."/>
            <person name="Slot J."/>
            <person name="Riley R."/>
            <person name="Boka B."/>
            <person name="Rigling D."/>
            <person name="Barry K."/>
            <person name="Lee J."/>
            <person name="Mihaltcheva S."/>
            <person name="LaButti K."/>
            <person name="Lipzen A."/>
            <person name="Waldron R."/>
            <person name="Moloney N.M."/>
            <person name="Sperisen C."/>
            <person name="Kredics L."/>
            <person name="Vagvoelgyi C."/>
            <person name="Patrignani A."/>
            <person name="Fitzpatrick D."/>
            <person name="Nagy I."/>
            <person name="Doyle S."/>
            <person name="Anderson J.B."/>
            <person name="Grigoriev I.V."/>
            <person name="Gueldener U."/>
            <person name="Muensterkoetter M."/>
            <person name="Nagy L.G."/>
        </authorList>
    </citation>
    <scope>NUCLEOTIDE SEQUENCE [LARGE SCALE GENOMIC DNA]</scope>
    <source>
        <strain evidence="2">Ar21-2</strain>
    </source>
</reference>
<dbReference type="AlphaFoldDB" id="A0A2H3DEA9"/>